<evidence type="ECO:0000313" key="4">
    <source>
        <dbReference type="Proteomes" id="UP000198756"/>
    </source>
</evidence>
<organism evidence="3 4">
    <name type="scientific">Algoriphagus alkaliphilus</name>
    <dbReference type="NCBI Taxonomy" id="279824"/>
    <lineage>
        <taxon>Bacteria</taxon>
        <taxon>Pseudomonadati</taxon>
        <taxon>Bacteroidota</taxon>
        <taxon>Cytophagia</taxon>
        <taxon>Cytophagales</taxon>
        <taxon>Cyclobacteriaceae</taxon>
        <taxon>Algoriphagus</taxon>
    </lineage>
</organism>
<dbReference type="PANTHER" id="PTHR10858:SF23">
    <property type="entry name" value="DEOXYRIBONUCLEASE II"/>
    <property type="match status" value="1"/>
</dbReference>
<dbReference type="Pfam" id="PF03265">
    <property type="entry name" value="DNase_II"/>
    <property type="match status" value="1"/>
</dbReference>
<dbReference type="Proteomes" id="UP000198756">
    <property type="component" value="Unassembled WGS sequence"/>
</dbReference>
<dbReference type="OrthoDB" id="8181368at2"/>
<comment type="similarity">
    <text evidence="1">Belongs to the DNase II family.</text>
</comment>
<reference evidence="4" key="1">
    <citation type="submission" date="2016-10" db="EMBL/GenBank/DDBJ databases">
        <authorList>
            <person name="Varghese N."/>
            <person name="Submissions S."/>
        </authorList>
    </citation>
    <scope>NUCLEOTIDE SEQUENCE [LARGE SCALE GENOMIC DNA]</scope>
    <source>
        <strain evidence="4">DSM 22703</strain>
    </source>
</reference>
<keyword evidence="2" id="KW-0378">Hydrolase</keyword>
<proteinExistence type="inferred from homology"/>
<evidence type="ECO:0000313" key="3">
    <source>
        <dbReference type="EMBL" id="SDA69451.1"/>
    </source>
</evidence>
<gene>
    <name evidence="3" type="ORF">SAMN03080617_01757</name>
</gene>
<name>A0A1G5XG90_9BACT</name>
<dbReference type="GO" id="GO:0004531">
    <property type="term" value="F:deoxyribonuclease II activity"/>
    <property type="evidence" value="ECO:0007669"/>
    <property type="project" value="InterPro"/>
</dbReference>
<evidence type="ECO:0000256" key="2">
    <source>
        <dbReference type="ARBA" id="ARBA00022801"/>
    </source>
</evidence>
<keyword evidence="4" id="KW-1185">Reference proteome</keyword>
<sequence length="356" mass="39926">MISPLSNQTAQVVDWWFIYKLPIKIGPHKNSTGFEFLYSDSLPENGLKLSPISMDHPESALGLTLEQIFSPDSGYGYIIWNDEIPPTPGNPKPKNKGSMGHTKGILAFSKKSNSGFYLLHSTPRFPIPGATVLPDYERKFGQTYLCVSLKDYDTANQIAGILHSQHEAQVYASHLPETDPDENLSKFAKSETIDKPIQPVHFQFNTHNGIEFNLIAKNRRWSKAPKGSKVGRDFWKDLVGPTLKCDIDVESWRRGIVFGDLDSEVQDITEDIVDVDLSKIGLTGFSWAFEKDHAKWGITPSIEPGYIIVSDINRQLSQANRGGGGLAFRDPDLWNFLDQIQIVEKNIESNPHKDLS</sequence>
<dbReference type="PANTHER" id="PTHR10858">
    <property type="entry name" value="DEOXYRIBONUCLEASE II"/>
    <property type="match status" value="1"/>
</dbReference>
<evidence type="ECO:0000256" key="1">
    <source>
        <dbReference type="ARBA" id="ARBA00007527"/>
    </source>
</evidence>
<dbReference type="InterPro" id="IPR004947">
    <property type="entry name" value="DNase_II"/>
</dbReference>
<dbReference type="RefSeq" id="WP_092729574.1">
    <property type="nucleotide sequence ID" value="NZ_FMXE01000010.1"/>
</dbReference>
<protein>
    <submittedName>
        <fullName evidence="3">Deoxyribonuclease-2</fullName>
    </submittedName>
</protein>
<dbReference type="EMBL" id="FMXE01000010">
    <property type="protein sequence ID" value="SDA69451.1"/>
    <property type="molecule type" value="Genomic_DNA"/>
</dbReference>
<accession>A0A1G5XG90</accession>
<dbReference type="AlphaFoldDB" id="A0A1G5XG90"/>
<dbReference type="STRING" id="279824.SAMN03080617_01757"/>
<dbReference type="CDD" id="cd09120">
    <property type="entry name" value="PLDc_DNaseII_1"/>
    <property type="match status" value="1"/>
</dbReference>